<protein>
    <submittedName>
        <fullName evidence="1">Uncharacterized protein</fullName>
    </submittedName>
</protein>
<name>A0A9W4UN19_9PLEO</name>
<comment type="caution">
    <text evidence="1">The sequence shown here is derived from an EMBL/GenBank/DDBJ whole genome shotgun (WGS) entry which is preliminary data.</text>
</comment>
<sequence>MTACLVFYCANVTTLHGPLICSSECLYITFPALHKTDIRRYMHYAIYMLSSSAALSTSTALRPSVSLGILHLPMAYEHSTSSPNRVQHTYWSSECLNATQD</sequence>
<reference evidence="1" key="1">
    <citation type="submission" date="2023-01" db="EMBL/GenBank/DDBJ databases">
        <authorList>
            <person name="Van Ghelder C."/>
            <person name="Rancurel C."/>
        </authorList>
    </citation>
    <scope>NUCLEOTIDE SEQUENCE</scope>
    <source>
        <strain evidence="1">CNCM I-4278</strain>
    </source>
</reference>
<proteinExistence type="predicted"/>
<dbReference type="EMBL" id="CAOQHR010000008">
    <property type="protein sequence ID" value="CAI6338985.1"/>
    <property type="molecule type" value="Genomic_DNA"/>
</dbReference>
<dbReference type="AlphaFoldDB" id="A0A9W4UN19"/>
<evidence type="ECO:0000313" key="2">
    <source>
        <dbReference type="Proteomes" id="UP001152607"/>
    </source>
</evidence>
<gene>
    <name evidence="1" type="ORF">PDIGIT_LOCUS12122</name>
</gene>
<dbReference type="Proteomes" id="UP001152607">
    <property type="component" value="Unassembled WGS sequence"/>
</dbReference>
<accession>A0A9W4UN19</accession>
<keyword evidence="2" id="KW-1185">Reference proteome</keyword>
<organism evidence="1 2">
    <name type="scientific">Periconia digitata</name>
    <dbReference type="NCBI Taxonomy" id="1303443"/>
    <lineage>
        <taxon>Eukaryota</taxon>
        <taxon>Fungi</taxon>
        <taxon>Dikarya</taxon>
        <taxon>Ascomycota</taxon>
        <taxon>Pezizomycotina</taxon>
        <taxon>Dothideomycetes</taxon>
        <taxon>Pleosporomycetidae</taxon>
        <taxon>Pleosporales</taxon>
        <taxon>Massarineae</taxon>
        <taxon>Periconiaceae</taxon>
        <taxon>Periconia</taxon>
    </lineage>
</organism>
<evidence type="ECO:0000313" key="1">
    <source>
        <dbReference type="EMBL" id="CAI6338985.1"/>
    </source>
</evidence>